<proteinExistence type="predicted"/>
<feature type="non-terminal residue" evidence="4">
    <location>
        <position position="314"/>
    </location>
</feature>
<sequence>MTLRALFPRLLLLFALVCAALPAAAQTNPDFDKQNAGWQDTLRKLYTQFSAQNLSEDDYNAARSRLGDVIDQSQAAADAARDTLGKIKQVSDALGPPPAEGAPPETADVTKQRQQLADALAKYDGQVRQAEAIRTQAQLLQQTADAARVDQFRRDLLTVAPAAFDPKTWTPIPDQAGYLVTRLLLPFQDQLGPGWDGVGEIARRILFAAVVLGIGWLARRWLLRRFGRRPSETVPTLRRRVAAALVHTVAHGVLPAMMTLAVAIVCAGWLGDRPASYVALIVLRVLAWGMVACFVASAAISAALTPDDPPWRLI</sequence>
<comment type="caution">
    <text evidence="4">The sequence shown here is derived from an EMBL/GenBank/DDBJ whole genome shotgun (WGS) entry which is preliminary data.</text>
</comment>
<evidence type="ECO:0000256" key="2">
    <source>
        <dbReference type="SAM" id="Phobius"/>
    </source>
</evidence>
<gene>
    <name evidence="4" type="ORF">P409_17310</name>
</gene>
<reference evidence="4 5" key="1">
    <citation type="submission" date="2014-01" db="EMBL/GenBank/DDBJ databases">
        <title>Genome sequence determination for a cystic fibrosis isolate, Inquilinus limosus.</title>
        <authorList>
            <person name="Pino M."/>
            <person name="Di Conza J."/>
            <person name="Gutkind G."/>
        </authorList>
    </citation>
    <scope>NUCLEOTIDE SEQUENCE [LARGE SCALE GENOMIC DNA]</scope>
    <source>
        <strain evidence="4 5">MP06</strain>
    </source>
</reference>
<dbReference type="Proteomes" id="UP000029995">
    <property type="component" value="Unassembled WGS sequence"/>
</dbReference>
<dbReference type="EMBL" id="JANX01000217">
    <property type="protein sequence ID" value="KGM33159.1"/>
    <property type="molecule type" value="Genomic_DNA"/>
</dbReference>
<feature type="transmembrane region" description="Helical" evidence="2">
    <location>
        <begin position="205"/>
        <end position="223"/>
    </location>
</feature>
<evidence type="ECO:0000256" key="1">
    <source>
        <dbReference type="SAM" id="MobiDB-lite"/>
    </source>
</evidence>
<evidence type="ECO:0000256" key="3">
    <source>
        <dbReference type="SAM" id="SignalP"/>
    </source>
</evidence>
<feature type="signal peptide" evidence="3">
    <location>
        <begin position="1"/>
        <end position="25"/>
    </location>
</feature>
<organism evidence="4 5">
    <name type="scientific">Inquilinus limosus MP06</name>
    <dbReference type="NCBI Taxonomy" id="1398085"/>
    <lineage>
        <taxon>Bacteria</taxon>
        <taxon>Pseudomonadati</taxon>
        <taxon>Pseudomonadota</taxon>
        <taxon>Alphaproteobacteria</taxon>
        <taxon>Rhodospirillales</taxon>
        <taxon>Rhodospirillaceae</taxon>
        <taxon>Inquilinus</taxon>
    </lineage>
</organism>
<feature type="region of interest" description="Disordered" evidence="1">
    <location>
        <begin position="90"/>
        <end position="110"/>
    </location>
</feature>
<dbReference type="RefSeq" id="WP_034840118.1">
    <property type="nucleotide sequence ID" value="NZ_JANX01000217.1"/>
</dbReference>
<accession>A0A0A0D4X4</accession>
<keyword evidence="2" id="KW-0812">Transmembrane</keyword>
<keyword evidence="2" id="KW-1133">Transmembrane helix</keyword>
<name>A0A0A0D4X4_9PROT</name>
<evidence type="ECO:0000313" key="5">
    <source>
        <dbReference type="Proteomes" id="UP000029995"/>
    </source>
</evidence>
<evidence type="ECO:0000313" key="4">
    <source>
        <dbReference type="EMBL" id="KGM33159.1"/>
    </source>
</evidence>
<dbReference type="AlphaFoldDB" id="A0A0A0D4X4"/>
<feature type="transmembrane region" description="Helical" evidence="2">
    <location>
        <begin position="277"/>
        <end position="304"/>
    </location>
</feature>
<protein>
    <recommendedName>
        <fullName evidence="6">DUF3772 domain-containing protein</fullName>
    </recommendedName>
</protein>
<keyword evidence="3" id="KW-0732">Signal</keyword>
<evidence type="ECO:0008006" key="6">
    <source>
        <dbReference type="Google" id="ProtNLM"/>
    </source>
</evidence>
<feature type="transmembrane region" description="Helical" evidence="2">
    <location>
        <begin position="244"/>
        <end position="271"/>
    </location>
</feature>
<keyword evidence="2" id="KW-0472">Membrane</keyword>
<feature type="chain" id="PRO_5001968355" description="DUF3772 domain-containing protein" evidence="3">
    <location>
        <begin position="26"/>
        <end position="314"/>
    </location>
</feature>